<evidence type="ECO:0000313" key="20">
    <source>
        <dbReference type="Proteomes" id="UP000670092"/>
    </source>
</evidence>
<evidence type="ECO:0000313" key="19">
    <source>
        <dbReference type="EMBL" id="KAG5299474.1"/>
    </source>
</evidence>
<keyword evidence="5" id="KW-0444">Lipid biosynthesis</keyword>
<evidence type="ECO:0000256" key="7">
    <source>
        <dbReference type="ARBA" id="ARBA00022824"/>
    </source>
</evidence>
<keyword evidence="7" id="KW-0256">Endoplasmic reticulum</keyword>
<evidence type="ECO:0000256" key="5">
    <source>
        <dbReference type="ARBA" id="ARBA00022516"/>
    </source>
</evidence>
<name>A0A8H7Z1N2_AJECA</name>
<dbReference type="EC" id="1.3.1.93" evidence="4"/>
<dbReference type="PANTHER" id="PTHR10556:SF28">
    <property type="entry name" value="VERY-LONG-CHAIN ENOYL-COA REDUCTASE"/>
    <property type="match status" value="1"/>
</dbReference>
<dbReference type="GO" id="GO:0042761">
    <property type="term" value="P:very long-chain fatty acid biosynthetic process"/>
    <property type="evidence" value="ECO:0007669"/>
    <property type="project" value="TreeGrafter"/>
</dbReference>
<comment type="subcellular location">
    <subcellularLocation>
        <location evidence="1">Endoplasmic reticulum membrane</location>
        <topology evidence="1">Multi-pass membrane protein</topology>
    </subcellularLocation>
</comment>
<reference evidence="19 20" key="1">
    <citation type="submission" date="2021-01" db="EMBL/GenBank/DDBJ databases">
        <title>Chromosome-level genome assembly of a human fungal pathogen reveals clustering of transcriptionally co-regulated genes.</title>
        <authorList>
            <person name="Voorhies M."/>
            <person name="Cohen S."/>
            <person name="Shea T.P."/>
            <person name="Petrus S."/>
            <person name="Munoz J.F."/>
            <person name="Poplawski S."/>
            <person name="Goldman W.E."/>
            <person name="Michael T."/>
            <person name="Cuomo C.A."/>
            <person name="Sil A."/>
            <person name="Beyhan S."/>
        </authorList>
    </citation>
    <scope>NUCLEOTIDE SEQUENCE [LARGE SCALE GENOMIC DNA]</scope>
    <source>
        <strain evidence="19 20">G184AR</strain>
    </source>
</reference>
<organism evidence="19 20">
    <name type="scientific">Ajellomyces capsulatus</name>
    <name type="common">Darling's disease fungus</name>
    <name type="synonym">Histoplasma capsulatum</name>
    <dbReference type="NCBI Taxonomy" id="5037"/>
    <lineage>
        <taxon>Eukaryota</taxon>
        <taxon>Fungi</taxon>
        <taxon>Dikarya</taxon>
        <taxon>Ascomycota</taxon>
        <taxon>Pezizomycotina</taxon>
        <taxon>Eurotiomycetes</taxon>
        <taxon>Eurotiomycetidae</taxon>
        <taxon>Onygenales</taxon>
        <taxon>Ajellomycetaceae</taxon>
        <taxon>Histoplasma</taxon>
    </lineage>
</organism>
<accession>A0A8H7Z1N2</accession>
<dbReference type="InterPro" id="IPR001104">
    <property type="entry name" value="3-oxo-5_a-steroid_4-DH_C"/>
</dbReference>
<comment type="pathway">
    <text evidence="2">Lipid metabolism; fatty acid biosynthesis.</text>
</comment>
<comment type="caution">
    <text evidence="19">The sequence shown here is derived from an EMBL/GenBank/DDBJ whole genome shotgun (WGS) entry which is preliminary data.</text>
</comment>
<protein>
    <recommendedName>
        <fullName evidence="4">very-long-chain enoyl-CoA reductase</fullName>
        <ecNumber evidence="4">1.3.1.93</ecNumber>
    </recommendedName>
</protein>
<keyword evidence="8" id="KW-0276">Fatty acid metabolism</keyword>
<evidence type="ECO:0000256" key="14">
    <source>
        <dbReference type="ARBA" id="ARBA00023160"/>
    </source>
</evidence>
<evidence type="ECO:0000256" key="8">
    <source>
        <dbReference type="ARBA" id="ARBA00022832"/>
    </source>
</evidence>
<keyword evidence="13 17" id="KW-0472">Membrane</keyword>
<dbReference type="Gene3D" id="1.20.120.1630">
    <property type="match status" value="1"/>
</dbReference>
<proteinExistence type="inferred from homology"/>
<evidence type="ECO:0000256" key="6">
    <source>
        <dbReference type="ARBA" id="ARBA00022692"/>
    </source>
</evidence>
<comment type="catalytic activity">
    <reaction evidence="15">
        <text>a very-long-chain 2,3-saturated fatty acyl-CoA + NADP(+) = a very-long-chain (2E)-enoyl-CoA + NADPH + H(+)</text>
        <dbReference type="Rhea" id="RHEA:14473"/>
        <dbReference type="ChEBI" id="CHEBI:15378"/>
        <dbReference type="ChEBI" id="CHEBI:57783"/>
        <dbReference type="ChEBI" id="CHEBI:58349"/>
        <dbReference type="ChEBI" id="CHEBI:83724"/>
        <dbReference type="ChEBI" id="CHEBI:83728"/>
        <dbReference type="EC" id="1.3.1.93"/>
    </reaction>
</comment>
<evidence type="ECO:0000256" key="4">
    <source>
        <dbReference type="ARBA" id="ARBA00012530"/>
    </source>
</evidence>
<keyword evidence="12" id="KW-0443">Lipid metabolism</keyword>
<dbReference type="PROSITE" id="PS50244">
    <property type="entry name" value="S5A_REDUCTASE"/>
    <property type="match status" value="1"/>
</dbReference>
<evidence type="ECO:0000256" key="2">
    <source>
        <dbReference type="ARBA" id="ARBA00005194"/>
    </source>
</evidence>
<keyword evidence="10 17" id="KW-1133">Transmembrane helix</keyword>
<dbReference type="OrthoDB" id="540503at2759"/>
<evidence type="ECO:0000256" key="10">
    <source>
        <dbReference type="ARBA" id="ARBA00022989"/>
    </source>
</evidence>
<evidence type="ECO:0000259" key="18">
    <source>
        <dbReference type="Pfam" id="PF02544"/>
    </source>
</evidence>
<evidence type="ECO:0000256" key="12">
    <source>
        <dbReference type="ARBA" id="ARBA00023098"/>
    </source>
</evidence>
<comment type="function">
    <text evidence="16">Catalyzes the last of the four reactions of the long-chain fatty acids elongation cycle. This endoplasmic reticulum-bound enzymatic process, allows the addition of 2 carbons to the chain of long- and very long-chain fatty acids/VLCFAs per cycle. This enzyme reduces the trans-2,3-enoyl-CoA fatty acid intermediate to an acyl-CoA that can be further elongated by entering a new cycle of elongation. Thereby, it participates in the production of VLCFAs of different chain lengths that are involved in multiple biological processes as precursors of membrane lipids and lipid mediators.</text>
</comment>
<keyword evidence="9" id="KW-0521">NADP</keyword>
<sequence length="314" mass="35256">MASNNITLNVKSRGKPISKLPQELSINPNATGPELYNAIAVKCGLSIHRIRITKASDGTAIHNSNNATIHSTGLRNQSTIYVKDLGSQLSWRTVYLIEYFGPIFIHPMFLLPSMRARIYRIPNPPPVTDYQVLFCTLVVLHFVKRELESAFLHRFGRATMPALFVIRNSGYYWLLSGCNVAYWVYAPTSKAASTTIKSANPLLLYTGLALFIFGQLANLNSHVVLRNLRRPGTSERGIPSGFGFSLVTCPNYLFEVIAWIGVYLVSGLNWSMVLFIVVACTPMVIWGKQKERAYRSEFGDKYKKKRFVMLPGIV</sequence>
<evidence type="ECO:0000256" key="15">
    <source>
        <dbReference type="ARBA" id="ARBA00051495"/>
    </source>
</evidence>
<dbReference type="PANTHER" id="PTHR10556">
    <property type="entry name" value="3-OXO-5-ALPHA-STEROID 4-DEHYDROGENASE"/>
    <property type="match status" value="1"/>
</dbReference>
<evidence type="ECO:0000256" key="17">
    <source>
        <dbReference type="SAM" id="Phobius"/>
    </source>
</evidence>
<feature type="transmembrane region" description="Helical" evidence="17">
    <location>
        <begin position="268"/>
        <end position="286"/>
    </location>
</feature>
<feature type="domain" description="3-oxo-5-alpha-steroid 4-dehydrogenase C-terminal" evidence="18">
    <location>
        <begin position="159"/>
        <end position="313"/>
    </location>
</feature>
<feature type="transmembrane region" description="Helical" evidence="17">
    <location>
        <begin position="170"/>
        <end position="186"/>
    </location>
</feature>
<keyword evidence="6 17" id="KW-0812">Transmembrane</keyword>
<feature type="transmembrane region" description="Helical" evidence="17">
    <location>
        <begin position="241"/>
        <end position="262"/>
    </location>
</feature>
<dbReference type="GO" id="GO:0005789">
    <property type="term" value="C:endoplasmic reticulum membrane"/>
    <property type="evidence" value="ECO:0007669"/>
    <property type="project" value="UniProtKB-SubCell"/>
</dbReference>
<dbReference type="GO" id="GO:0102758">
    <property type="term" value="F:very-long-chain enoyl-CoA reductase activity"/>
    <property type="evidence" value="ECO:0007669"/>
    <property type="project" value="UniProtKB-EC"/>
</dbReference>
<dbReference type="AlphaFoldDB" id="A0A8H7Z1N2"/>
<evidence type="ECO:0000256" key="16">
    <source>
        <dbReference type="ARBA" id="ARBA00058640"/>
    </source>
</evidence>
<evidence type="ECO:0000256" key="9">
    <source>
        <dbReference type="ARBA" id="ARBA00022857"/>
    </source>
</evidence>
<evidence type="ECO:0000256" key="1">
    <source>
        <dbReference type="ARBA" id="ARBA00004477"/>
    </source>
</evidence>
<dbReference type="Proteomes" id="UP000670092">
    <property type="component" value="Unassembled WGS sequence"/>
</dbReference>
<dbReference type="EMBL" id="JAEVHI010000002">
    <property type="protein sequence ID" value="KAG5299474.1"/>
    <property type="molecule type" value="Genomic_DNA"/>
</dbReference>
<dbReference type="Pfam" id="PF02544">
    <property type="entry name" value="Steroid_dh"/>
    <property type="match status" value="1"/>
</dbReference>
<feature type="transmembrane region" description="Helical" evidence="17">
    <location>
        <begin position="93"/>
        <end position="111"/>
    </location>
</feature>
<comment type="similarity">
    <text evidence="3">Belongs to the steroid 5-alpha reductase family.</text>
</comment>
<feature type="transmembrane region" description="Helical" evidence="17">
    <location>
        <begin position="202"/>
        <end position="220"/>
    </location>
</feature>
<evidence type="ECO:0000256" key="13">
    <source>
        <dbReference type="ARBA" id="ARBA00023136"/>
    </source>
</evidence>
<keyword evidence="11" id="KW-0560">Oxidoreductase</keyword>
<dbReference type="InterPro" id="IPR039357">
    <property type="entry name" value="SRD5A/TECR"/>
</dbReference>
<keyword evidence="14" id="KW-0275">Fatty acid biosynthesis</keyword>
<gene>
    <name evidence="19" type="ORF">I7I52_09804</name>
</gene>
<evidence type="ECO:0000256" key="11">
    <source>
        <dbReference type="ARBA" id="ARBA00023002"/>
    </source>
</evidence>
<dbReference type="FunFam" id="1.20.120.1630:FF:000010">
    <property type="entry name" value="Steroid alpha reductase family protein"/>
    <property type="match status" value="1"/>
</dbReference>
<evidence type="ECO:0000256" key="3">
    <source>
        <dbReference type="ARBA" id="ARBA00007742"/>
    </source>
</evidence>
<dbReference type="VEuPathDB" id="FungiDB:I7I52_09804"/>